<proteinExistence type="predicted"/>
<dbReference type="CDD" id="cd04301">
    <property type="entry name" value="NAT_SF"/>
    <property type="match status" value="1"/>
</dbReference>
<gene>
    <name evidence="2" type="ORF">L198_00172</name>
</gene>
<dbReference type="GO" id="GO:0016747">
    <property type="term" value="F:acyltransferase activity, transferring groups other than amino-acyl groups"/>
    <property type="evidence" value="ECO:0007669"/>
    <property type="project" value="InterPro"/>
</dbReference>
<sequence length="191" mass="21184">MAAPSPAVRPAYTIKVADSQELVQACYDVRIEVVFVVEQGFSHDDEIDEYDPQSIHFLLTTPLPSPPPVATSSLTPNPATAGGTTEYPVGTIRFVPGKNKLTRLAVQKEYRQYGFGKVLVEALETFVKENAVKQNLGAVYEEGGKKWIDIKCHSQLYVIPFYTKFGYVAEGPQFDEDGAPHQLLIHKLQVD</sequence>
<dbReference type="InterPro" id="IPR016181">
    <property type="entry name" value="Acyl_CoA_acyltransferase"/>
</dbReference>
<feature type="domain" description="N-acetyltransferase" evidence="1">
    <location>
        <begin position="6"/>
        <end position="191"/>
    </location>
</feature>
<comment type="caution">
    <text evidence="2">The sequence shown here is derived from an EMBL/GenBank/DDBJ whole genome shotgun (WGS) entry which is preliminary data.</text>
</comment>
<dbReference type="SUPFAM" id="SSF55729">
    <property type="entry name" value="Acyl-CoA N-acyltransferases (Nat)"/>
    <property type="match status" value="1"/>
</dbReference>
<name>A0A1E3K891_9TREE</name>
<protein>
    <recommendedName>
        <fullName evidence="1">N-acetyltransferase domain-containing protein</fullName>
    </recommendedName>
</protein>
<dbReference type="GeneID" id="30189387"/>
<evidence type="ECO:0000313" key="3">
    <source>
        <dbReference type="Proteomes" id="UP000094819"/>
    </source>
</evidence>
<dbReference type="PROSITE" id="PS51186">
    <property type="entry name" value="GNAT"/>
    <property type="match status" value="1"/>
</dbReference>
<keyword evidence="3" id="KW-1185">Reference proteome</keyword>
<dbReference type="Proteomes" id="UP000094819">
    <property type="component" value="Unassembled WGS sequence"/>
</dbReference>
<dbReference type="UniPathway" id="UPA00113">
    <property type="reaction ID" value="UER00529"/>
</dbReference>
<dbReference type="AlphaFoldDB" id="A0A1E3K891"/>
<dbReference type="Pfam" id="PF13673">
    <property type="entry name" value="Acetyltransf_10"/>
    <property type="match status" value="1"/>
</dbReference>
<dbReference type="GO" id="GO:0006048">
    <property type="term" value="P:UDP-N-acetylglucosamine biosynthetic process"/>
    <property type="evidence" value="ECO:0007669"/>
    <property type="project" value="UniProtKB-UniPathway"/>
</dbReference>
<dbReference type="RefSeq" id="XP_019035299.1">
    <property type="nucleotide sequence ID" value="XM_019172357.1"/>
</dbReference>
<dbReference type="EMBL" id="AWGH01000001">
    <property type="protein sequence ID" value="ODO08442.1"/>
    <property type="molecule type" value="Genomic_DNA"/>
</dbReference>
<reference evidence="2 3" key="1">
    <citation type="submission" date="2016-06" db="EMBL/GenBank/DDBJ databases">
        <title>Evolution of pathogenesis and genome organization in the Tremellales.</title>
        <authorList>
            <person name="Cuomo C."/>
            <person name="Litvintseva A."/>
            <person name="Heitman J."/>
            <person name="Chen Y."/>
            <person name="Sun S."/>
            <person name="Springer D."/>
            <person name="Dromer F."/>
            <person name="Young S."/>
            <person name="Zeng Q."/>
            <person name="Chapman S."/>
            <person name="Gujja S."/>
            <person name="Saif S."/>
            <person name="Birren B."/>
        </authorList>
    </citation>
    <scope>NUCLEOTIDE SEQUENCE [LARGE SCALE GENOMIC DNA]</scope>
    <source>
        <strain evidence="2 3">CBS 7118</strain>
    </source>
</reference>
<organism evidence="2 3">
    <name type="scientific">Cryptococcus wingfieldii CBS 7118</name>
    <dbReference type="NCBI Taxonomy" id="1295528"/>
    <lineage>
        <taxon>Eukaryota</taxon>
        <taxon>Fungi</taxon>
        <taxon>Dikarya</taxon>
        <taxon>Basidiomycota</taxon>
        <taxon>Agaricomycotina</taxon>
        <taxon>Tremellomycetes</taxon>
        <taxon>Tremellales</taxon>
        <taxon>Cryptococcaceae</taxon>
        <taxon>Cryptococcus</taxon>
    </lineage>
</organism>
<dbReference type="InterPro" id="IPR000182">
    <property type="entry name" value="GNAT_dom"/>
</dbReference>
<dbReference type="OrthoDB" id="329272at2759"/>
<evidence type="ECO:0000259" key="1">
    <source>
        <dbReference type="PROSITE" id="PS51186"/>
    </source>
</evidence>
<dbReference type="Gene3D" id="3.40.630.30">
    <property type="match status" value="1"/>
</dbReference>
<evidence type="ECO:0000313" key="2">
    <source>
        <dbReference type="EMBL" id="ODO08442.1"/>
    </source>
</evidence>
<accession>A0A1E3K891</accession>